<accession>A0A6V7Q0D1</accession>
<dbReference type="InterPro" id="IPR021109">
    <property type="entry name" value="Peptidase_aspartic_dom_sf"/>
</dbReference>
<dbReference type="Pfam" id="PF03732">
    <property type="entry name" value="Retrotrans_gag"/>
    <property type="match status" value="1"/>
</dbReference>
<feature type="domain" description="Retrotransposon gag" evidence="2">
    <location>
        <begin position="173"/>
        <end position="269"/>
    </location>
</feature>
<dbReference type="Gene3D" id="2.40.70.10">
    <property type="entry name" value="Acid Proteases"/>
    <property type="match status" value="1"/>
</dbReference>
<dbReference type="Pfam" id="PF08284">
    <property type="entry name" value="RVP_2"/>
    <property type="match status" value="1"/>
</dbReference>
<sequence length="497" mass="55877">MSPRRYVRRSVPAPSPEVPEEAGSSEVQELRAQVSALAGIVQRQESRFEQLQGLMERHLAAATAAATEGRDSPPPPARAPTAAEGEGIAAVPVAARPPAVRVPPAASGCTTPDATALEAERERALAALKKFRKFNPPTFEGEKVEPWMVESWVDSMETLFEDLCTLEKDKVYLATHCLERTAKVWWKRVKRARASDLPPLTWEEFRGLFYVNYFPDSEKKKLQEQFRKLKQGSRTVAEYEREFSHIIDCVPDVVRDDRDRADWFERGLWADIYRAVHILKLTTFAEVLDRALWADRYCPVRASPAPSVASAPANYGGAPPAASSAGRAMVPRQPEKTRLALSGRVFAAQTQAEEPAEAEDRHVLAVRKECSSCPVQLVDWIMPIRMLVFKKLKDFDVILGMDWLSKYYATIHCRSKVITFRESGQEEFVYRVCRSSYFAATVSATRARKLVNSGSLISIYLSIYFCPLGPSEEIDRVGGRTHWELWIIVLTPLCCRA</sequence>
<name>A0A6V7Q0D1_ANACO</name>
<reference evidence="3" key="1">
    <citation type="submission" date="2020-07" db="EMBL/GenBank/DDBJ databases">
        <authorList>
            <person name="Lin J."/>
        </authorList>
    </citation>
    <scope>NUCLEOTIDE SEQUENCE</scope>
</reference>
<evidence type="ECO:0000313" key="3">
    <source>
        <dbReference type="EMBL" id="CAD1836366.1"/>
    </source>
</evidence>
<organism evidence="3">
    <name type="scientific">Ananas comosus var. bracteatus</name>
    <name type="common">red pineapple</name>
    <dbReference type="NCBI Taxonomy" id="296719"/>
    <lineage>
        <taxon>Eukaryota</taxon>
        <taxon>Viridiplantae</taxon>
        <taxon>Streptophyta</taxon>
        <taxon>Embryophyta</taxon>
        <taxon>Tracheophyta</taxon>
        <taxon>Spermatophyta</taxon>
        <taxon>Magnoliopsida</taxon>
        <taxon>Liliopsida</taxon>
        <taxon>Poales</taxon>
        <taxon>Bromeliaceae</taxon>
        <taxon>Bromelioideae</taxon>
        <taxon>Ananas</taxon>
    </lineage>
</organism>
<dbReference type="PANTHER" id="PTHR15503:SF45">
    <property type="entry name" value="RNA-DIRECTED DNA POLYMERASE HOMOLOG"/>
    <property type="match status" value="1"/>
</dbReference>
<dbReference type="PANTHER" id="PTHR15503">
    <property type="entry name" value="LDOC1 RELATED"/>
    <property type="match status" value="1"/>
</dbReference>
<evidence type="ECO:0000259" key="2">
    <source>
        <dbReference type="Pfam" id="PF03732"/>
    </source>
</evidence>
<dbReference type="AlphaFoldDB" id="A0A6V7Q0D1"/>
<dbReference type="EMBL" id="LR862131">
    <property type="protein sequence ID" value="CAD1836366.1"/>
    <property type="molecule type" value="Genomic_DNA"/>
</dbReference>
<dbReference type="InterPro" id="IPR032567">
    <property type="entry name" value="RTL1-rel"/>
</dbReference>
<protein>
    <recommendedName>
        <fullName evidence="2">Retrotransposon gag domain-containing protein</fullName>
    </recommendedName>
</protein>
<feature type="region of interest" description="Disordered" evidence="1">
    <location>
        <begin position="1"/>
        <end position="26"/>
    </location>
</feature>
<evidence type="ECO:0000256" key="1">
    <source>
        <dbReference type="SAM" id="MobiDB-lite"/>
    </source>
</evidence>
<dbReference type="InterPro" id="IPR005162">
    <property type="entry name" value="Retrotrans_gag_dom"/>
</dbReference>
<gene>
    <name evidence="3" type="ORF">CB5_LOCUS19577</name>
</gene>
<proteinExistence type="predicted"/>
<feature type="region of interest" description="Disordered" evidence="1">
    <location>
        <begin position="61"/>
        <end position="84"/>
    </location>
</feature>